<sequence length="74" mass="8814">MRIKLSLSQVVYWGRTPLERTSRAWPALNVDSCPIVSESQQNFCGIHCFSIRFVVFWKLINRYLRRKYAHGKRV</sequence>
<protein>
    <submittedName>
        <fullName evidence="1">Uncharacterized protein</fullName>
    </submittedName>
</protein>
<proteinExistence type="predicted"/>
<dbReference type="EMBL" id="ACVP01000023">
    <property type="protein sequence ID" value="EET77027.1"/>
    <property type="molecule type" value="Genomic_DNA"/>
</dbReference>
<evidence type="ECO:0000313" key="2">
    <source>
        <dbReference type="Proteomes" id="UP000004384"/>
    </source>
</evidence>
<dbReference type="AlphaFoldDB" id="C6RAC6"/>
<comment type="caution">
    <text evidence="1">The sequence shown here is derived from an EMBL/GenBank/DDBJ whole genome shotgun (WGS) entry which is preliminary data.</text>
</comment>
<gene>
    <name evidence="1" type="ORF">CORTU0001_1553</name>
</gene>
<name>C6RAC6_9CORY</name>
<evidence type="ECO:0000313" key="1">
    <source>
        <dbReference type="EMBL" id="EET77027.1"/>
    </source>
</evidence>
<reference evidence="1 2" key="1">
    <citation type="submission" date="2009-06" db="EMBL/GenBank/DDBJ databases">
        <authorList>
            <person name="Dodson R."/>
            <person name="Sebastian Y."/>
            <person name="Madupu R."/>
            <person name="Durkin A.S."/>
            <person name="Torralba M."/>
            <person name="Methe B."/>
            <person name="Sutton G.G."/>
            <person name="Strausberg R.L."/>
            <person name="Nelson K.E."/>
        </authorList>
    </citation>
    <scope>NUCLEOTIDE SEQUENCE [LARGE SCALE GENOMIC DNA]</scope>
    <source>
        <strain evidence="1 2">SK141</strain>
    </source>
</reference>
<organism evidence="1 2">
    <name type="scientific">Corynebacterium tuberculostearicum SK141</name>
    <dbReference type="NCBI Taxonomy" id="553206"/>
    <lineage>
        <taxon>Bacteria</taxon>
        <taxon>Bacillati</taxon>
        <taxon>Actinomycetota</taxon>
        <taxon>Actinomycetes</taxon>
        <taxon>Mycobacteriales</taxon>
        <taxon>Corynebacteriaceae</taxon>
        <taxon>Corynebacterium</taxon>
    </lineage>
</organism>
<accession>C6RAC6</accession>
<dbReference type="Proteomes" id="UP000004384">
    <property type="component" value="Unassembled WGS sequence"/>
</dbReference>